<dbReference type="InParanoid" id="A0A0C2X197"/>
<gene>
    <name evidence="1" type="ORF">M378DRAFT_80576</name>
</gene>
<name>A0A0C2X197_AMAMK</name>
<accession>A0A0C2X197</accession>
<dbReference type="InterPro" id="IPR041078">
    <property type="entry name" value="Plavaka"/>
</dbReference>
<reference evidence="1 2" key="1">
    <citation type="submission" date="2014-04" db="EMBL/GenBank/DDBJ databases">
        <title>Evolutionary Origins and Diversification of the Mycorrhizal Mutualists.</title>
        <authorList>
            <consortium name="DOE Joint Genome Institute"/>
            <consortium name="Mycorrhizal Genomics Consortium"/>
            <person name="Kohler A."/>
            <person name="Kuo A."/>
            <person name="Nagy L.G."/>
            <person name="Floudas D."/>
            <person name="Copeland A."/>
            <person name="Barry K.W."/>
            <person name="Cichocki N."/>
            <person name="Veneault-Fourrey C."/>
            <person name="LaButti K."/>
            <person name="Lindquist E.A."/>
            <person name="Lipzen A."/>
            <person name="Lundell T."/>
            <person name="Morin E."/>
            <person name="Murat C."/>
            <person name="Riley R."/>
            <person name="Ohm R."/>
            <person name="Sun H."/>
            <person name="Tunlid A."/>
            <person name="Henrissat B."/>
            <person name="Grigoriev I.V."/>
            <person name="Hibbett D.S."/>
            <person name="Martin F."/>
        </authorList>
    </citation>
    <scope>NUCLEOTIDE SEQUENCE [LARGE SCALE GENOMIC DNA]</scope>
    <source>
        <strain evidence="1 2">Koide BX008</strain>
    </source>
</reference>
<proteinExistence type="predicted"/>
<protein>
    <recommendedName>
        <fullName evidence="3">Transposase family Tnp2 protein</fullName>
    </recommendedName>
</protein>
<evidence type="ECO:0000313" key="2">
    <source>
        <dbReference type="Proteomes" id="UP000054549"/>
    </source>
</evidence>
<dbReference type="Proteomes" id="UP000054549">
    <property type="component" value="Unassembled WGS sequence"/>
</dbReference>
<dbReference type="HOGENOM" id="CLU_006344_4_3_1"/>
<evidence type="ECO:0008006" key="3">
    <source>
        <dbReference type="Google" id="ProtNLM"/>
    </source>
</evidence>
<dbReference type="EMBL" id="KN818265">
    <property type="protein sequence ID" value="KIL62906.1"/>
    <property type="molecule type" value="Genomic_DNA"/>
</dbReference>
<dbReference type="AlphaFoldDB" id="A0A0C2X197"/>
<dbReference type="Pfam" id="PF18759">
    <property type="entry name" value="Plavaka"/>
    <property type="match status" value="1"/>
</dbReference>
<evidence type="ECO:0000313" key="1">
    <source>
        <dbReference type="EMBL" id="KIL62906.1"/>
    </source>
</evidence>
<sequence>MIEHFPSNDAAASFAADSPLQSNFERYRHELKSNNEYAPFTNKLDWEIARWAKDHGLTATAVNALLRIEGVVETLGLSYKNARELNKLIDAQLPARPQFQRSDIKVGGEEMTMYSRDILQCIRALLGDTEFTAQLILRPERHYRRSGERWDRVFHDMHTGNWWWEMQSVLEAHQPGATLVPVIISSDRTQVTLFGNKTAYPVYLTIGNLPKDIRRKSSARGQILLAYLPTSKLRCVTNHASRRRMISNLFHSCLRQLLAPLEGTGVDGLIMVDGKGISRRVHPVLATYVGDYPEQVLVTCVKTGECPKCEVARSDLGDIHASACLRDIRTAHAALSKVDGSAWDYIKACQDAHIKPVFHPFWQGLPYVDIFQAITPDILHQVQQGIFKHLINWLVQAYGASEIDARFQRLIPNHHIHIWSNGITGLSRVTGKEHGLMSRVILGVIGDMSLPGGFNAARLIRAVRALLDFIFIAQLPVVSRSELEFMTRALEAFHDNKAIFVDLGIRDNFNIPKLHALIHYVTSVQLFGSTDNYNTQHTERLHIDYTKDAYRASNTRDEYPQMTKWLERQEKVECHEKYIKWHNQNHGSIPTPYTIPRVMGERQIKMTRYPTIQAVSLDDLVLKYGAEFFCDAFARYVVLWRNPHISRANLESEALDVHIPFRTVSVYHRIRFEDKGQGHGDTYPDTIHIQPHSKNKKGELIPGRFDTGLVCCTPDRSGIHAYRVAQVRIVFSISPTALKHLFGNNEYPPQHLAYVEWFTPFKASPEADSKLYKVERSRHGNGRLASIIPVTDIVQSIHLSPLPGRVIPREWNSNTVLDNCRSFLVNAFSDSHTYLTFYNC</sequence>
<keyword evidence="2" id="KW-1185">Reference proteome</keyword>
<organism evidence="1 2">
    <name type="scientific">Amanita muscaria (strain Koide BX008)</name>
    <dbReference type="NCBI Taxonomy" id="946122"/>
    <lineage>
        <taxon>Eukaryota</taxon>
        <taxon>Fungi</taxon>
        <taxon>Dikarya</taxon>
        <taxon>Basidiomycota</taxon>
        <taxon>Agaricomycotina</taxon>
        <taxon>Agaricomycetes</taxon>
        <taxon>Agaricomycetidae</taxon>
        <taxon>Agaricales</taxon>
        <taxon>Pluteineae</taxon>
        <taxon>Amanitaceae</taxon>
        <taxon>Amanita</taxon>
    </lineage>
</organism>
<dbReference type="OrthoDB" id="2576233at2759"/>